<feature type="compositionally biased region" description="Polar residues" evidence="1">
    <location>
        <begin position="71"/>
        <end position="81"/>
    </location>
</feature>
<dbReference type="EMBL" id="SRRM01000019">
    <property type="protein sequence ID" value="TKY85911.1"/>
    <property type="molecule type" value="Genomic_DNA"/>
</dbReference>
<name>A0A4U7KNJ1_9BASI</name>
<comment type="caution">
    <text evidence="2">The sequence shown here is derived from an EMBL/GenBank/DDBJ whole genome shotgun (WGS) entry which is preliminary data.</text>
</comment>
<feature type="region of interest" description="Disordered" evidence="1">
    <location>
        <begin position="64"/>
        <end position="86"/>
    </location>
</feature>
<proteinExistence type="predicted"/>
<evidence type="ECO:0000313" key="3">
    <source>
        <dbReference type="Proteomes" id="UP000306050"/>
    </source>
</evidence>
<evidence type="ECO:0000256" key="1">
    <source>
        <dbReference type="SAM" id="MobiDB-lite"/>
    </source>
</evidence>
<dbReference type="OrthoDB" id="2593073at2759"/>
<protein>
    <submittedName>
        <fullName evidence="2">Uncharacterized protein</fullName>
    </submittedName>
</protein>
<sequence length="114" mass="11954">MASQNNPSSQLALSDYRNPALSSISKSLCLTPGTLGLENAVAGSNARGDGWSISPWINMAPTPSAGMASDVKQTSSPSYADSQRLKTGMAFDNKKSLASRRGFSGSLQLETRVT</sequence>
<dbReference type="KEGG" id="sgra:EX895_005452"/>
<dbReference type="Proteomes" id="UP000306050">
    <property type="component" value="Chromosome SGRAM_6"/>
</dbReference>
<dbReference type="AlphaFoldDB" id="A0A4U7KNJ1"/>
<dbReference type="GeneID" id="40728347"/>
<organism evidence="2 3">
    <name type="scientific">Sporisorium graminicola</name>
    <dbReference type="NCBI Taxonomy" id="280036"/>
    <lineage>
        <taxon>Eukaryota</taxon>
        <taxon>Fungi</taxon>
        <taxon>Dikarya</taxon>
        <taxon>Basidiomycota</taxon>
        <taxon>Ustilaginomycotina</taxon>
        <taxon>Ustilaginomycetes</taxon>
        <taxon>Ustilaginales</taxon>
        <taxon>Ustilaginaceae</taxon>
        <taxon>Sporisorium</taxon>
    </lineage>
</organism>
<keyword evidence="3" id="KW-1185">Reference proteome</keyword>
<accession>A0A4U7KNJ1</accession>
<reference evidence="2 3" key="1">
    <citation type="submission" date="2019-05" db="EMBL/GenBank/DDBJ databases">
        <title>Sporisorium graminicola CBS 10092 draft sequencing and annotation.</title>
        <authorList>
            <person name="Solano-Gonzalez S."/>
            <person name="Caddick M.X."/>
            <person name="Darby A."/>
        </authorList>
    </citation>
    <scope>NUCLEOTIDE SEQUENCE [LARGE SCALE GENOMIC DNA]</scope>
    <source>
        <strain evidence="2 3">CBS 10092</strain>
    </source>
</reference>
<evidence type="ECO:0000313" key="2">
    <source>
        <dbReference type="EMBL" id="TKY85911.1"/>
    </source>
</evidence>
<dbReference type="RefSeq" id="XP_029737896.1">
    <property type="nucleotide sequence ID" value="XM_029886044.1"/>
</dbReference>
<gene>
    <name evidence="2" type="ORF">EX895_005452</name>
</gene>